<reference evidence="2 3" key="1">
    <citation type="submission" date="2023-01" db="EMBL/GenBank/DDBJ databases">
        <authorList>
            <person name="Kreplak J."/>
        </authorList>
    </citation>
    <scope>NUCLEOTIDE SEQUENCE [LARGE SCALE GENOMIC DNA]</scope>
</reference>
<name>A0AAV0Z6S0_VICFA</name>
<protein>
    <recommendedName>
        <fullName evidence="1">Tf2-1-like SH3-like domain-containing protein</fullName>
    </recommendedName>
</protein>
<sequence>MSLFKAMRILWFKLQLYCQNNVAHRVLQKLAKRYFGTFKIIKIVGFVAYHMDLPSSSRIHLVIHVSLLKPYHGGAPERDLTPIPTPDCIHYEEQGVLPTQTATQQEVSKSPREAVHAPNKKKKFLTFEGEEKFSYLSKWVSEGSLKTEKDKKLKVHVRSIQVENGNLKLCKSLNVGVSRDLEDPKWPKQSFDFTLPFSNVSFDTPTATLIPTCM</sequence>
<dbReference type="AlphaFoldDB" id="A0AAV0Z6S0"/>
<proteinExistence type="predicted"/>
<feature type="domain" description="Tf2-1-like SH3-like" evidence="1">
    <location>
        <begin position="20"/>
        <end position="72"/>
    </location>
</feature>
<evidence type="ECO:0000313" key="2">
    <source>
        <dbReference type="EMBL" id="CAI8593089.1"/>
    </source>
</evidence>
<dbReference type="PANTHER" id="PTHR46148:SF52">
    <property type="entry name" value="OS04G0603800 PROTEIN"/>
    <property type="match status" value="1"/>
</dbReference>
<dbReference type="InterPro" id="IPR056924">
    <property type="entry name" value="SH3_Tf2-1"/>
</dbReference>
<dbReference type="Pfam" id="PF24626">
    <property type="entry name" value="SH3_Tf2-1"/>
    <property type="match status" value="1"/>
</dbReference>
<dbReference type="EMBL" id="OX451735">
    <property type="protein sequence ID" value="CAI8593089.1"/>
    <property type="molecule type" value="Genomic_DNA"/>
</dbReference>
<evidence type="ECO:0000313" key="3">
    <source>
        <dbReference type="Proteomes" id="UP001157006"/>
    </source>
</evidence>
<evidence type="ECO:0000259" key="1">
    <source>
        <dbReference type="Pfam" id="PF24626"/>
    </source>
</evidence>
<dbReference type="PANTHER" id="PTHR46148">
    <property type="entry name" value="CHROMO DOMAIN-CONTAINING PROTEIN"/>
    <property type="match status" value="1"/>
</dbReference>
<keyword evidence="3" id="KW-1185">Reference proteome</keyword>
<organism evidence="2 3">
    <name type="scientific">Vicia faba</name>
    <name type="common">Broad bean</name>
    <name type="synonym">Faba vulgaris</name>
    <dbReference type="NCBI Taxonomy" id="3906"/>
    <lineage>
        <taxon>Eukaryota</taxon>
        <taxon>Viridiplantae</taxon>
        <taxon>Streptophyta</taxon>
        <taxon>Embryophyta</taxon>
        <taxon>Tracheophyta</taxon>
        <taxon>Spermatophyta</taxon>
        <taxon>Magnoliopsida</taxon>
        <taxon>eudicotyledons</taxon>
        <taxon>Gunneridae</taxon>
        <taxon>Pentapetalae</taxon>
        <taxon>rosids</taxon>
        <taxon>fabids</taxon>
        <taxon>Fabales</taxon>
        <taxon>Fabaceae</taxon>
        <taxon>Papilionoideae</taxon>
        <taxon>50 kb inversion clade</taxon>
        <taxon>NPAAA clade</taxon>
        <taxon>Hologalegina</taxon>
        <taxon>IRL clade</taxon>
        <taxon>Fabeae</taxon>
        <taxon>Vicia</taxon>
    </lineage>
</organism>
<dbReference type="Proteomes" id="UP001157006">
    <property type="component" value="Chromosome 1S"/>
</dbReference>
<accession>A0AAV0Z6S0</accession>
<gene>
    <name evidence="2" type="ORF">VFH_I073720</name>
</gene>